<protein>
    <recommendedName>
        <fullName evidence="3">TIGR03089 family protein</fullName>
    </recommendedName>
</protein>
<dbReference type="KEGG" id="gcr:GcLGCM259_0614"/>
<accession>A0A5B7WQG3</accession>
<sequence>MTIDTNSLPFVEKLLGPRRADATPWLIWHSADGERIELSGRVFDNWVAKTANLLAELFDVQEASELVFDLPVHWKSLVLAVAAWHHGAAVITPDDPQSATAALWISDRPAGAHIPASADVLGVDLAALALSFTGDLGPAEDYNTEVRAFADDYYPQPVGGSLSALRTANAELSYEQLFSHPGRAQGTILVSSELGMERLLPFAIGQWQAGDALVLVGPGVEITPRLLEGERVTARHPEH</sequence>
<organism evidence="1 2">
    <name type="scientific">Glutamicibacter creatinolyticus</name>
    <dbReference type="NCBI Taxonomy" id="162496"/>
    <lineage>
        <taxon>Bacteria</taxon>
        <taxon>Bacillati</taxon>
        <taxon>Actinomycetota</taxon>
        <taxon>Actinomycetes</taxon>
        <taxon>Micrococcales</taxon>
        <taxon>Micrococcaceae</taxon>
        <taxon>Glutamicibacter</taxon>
    </lineage>
</organism>
<evidence type="ECO:0008006" key="3">
    <source>
        <dbReference type="Google" id="ProtNLM"/>
    </source>
</evidence>
<gene>
    <name evidence="1" type="ORF">GcLGCM259_0614</name>
</gene>
<dbReference type="RefSeq" id="WP_138925737.1">
    <property type="nucleotide sequence ID" value="NZ_CP034412.1"/>
</dbReference>
<dbReference type="AlphaFoldDB" id="A0A5B7WQG3"/>
<dbReference type="EMBL" id="CP034412">
    <property type="protein sequence ID" value="QCY46376.1"/>
    <property type="molecule type" value="Genomic_DNA"/>
</dbReference>
<name>A0A5B7WQG3_9MICC</name>
<reference evidence="1 2" key="1">
    <citation type="submission" date="2018-12" db="EMBL/GenBank/DDBJ databases">
        <title>Complete Genome Sequence of Glutamicibacter creatinolyticus strain LGCM259,isolated from an abscess of a 12-year-old mare in Italy.</title>
        <authorList>
            <person name="Santos R.G."/>
            <person name="Silva A.L."/>
            <person name="Seyffert N."/>
            <person name="Castro T.L.P."/>
            <person name="Attili A.R."/>
            <person name="Rifici C."/>
            <person name="Mazzullo G."/>
            <person name="Brenig B."/>
            <person name="Venanzi F."/>
            <person name="Azevedo V."/>
        </authorList>
    </citation>
    <scope>NUCLEOTIDE SEQUENCE [LARGE SCALE GENOMIC DNA]</scope>
    <source>
        <strain evidence="1 2">LGCM 259</strain>
    </source>
</reference>
<keyword evidence="2" id="KW-1185">Reference proteome</keyword>
<dbReference type="NCBIfam" id="TIGR03089">
    <property type="entry name" value="TIGR03089 family protein"/>
    <property type="match status" value="1"/>
</dbReference>
<dbReference type="InterPro" id="IPR017523">
    <property type="entry name" value="Rv3268"/>
</dbReference>
<dbReference type="Proteomes" id="UP000307000">
    <property type="component" value="Chromosome"/>
</dbReference>
<evidence type="ECO:0000313" key="2">
    <source>
        <dbReference type="Proteomes" id="UP000307000"/>
    </source>
</evidence>
<proteinExistence type="predicted"/>
<evidence type="ECO:0000313" key="1">
    <source>
        <dbReference type="EMBL" id="QCY46376.1"/>
    </source>
</evidence>